<dbReference type="AlphaFoldDB" id="A0A8H2XQ62"/>
<dbReference type="Pfam" id="PF00069">
    <property type="entry name" value="Pkinase"/>
    <property type="match status" value="1"/>
</dbReference>
<feature type="compositionally biased region" description="Polar residues" evidence="1">
    <location>
        <begin position="127"/>
        <end position="136"/>
    </location>
</feature>
<feature type="region of interest" description="Disordered" evidence="1">
    <location>
        <begin position="123"/>
        <end position="182"/>
    </location>
</feature>
<dbReference type="PANTHER" id="PTHR44329">
    <property type="entry name" value="SERINE/THREONINE-PROTEIN KINASE TNNI3K-RELATED"/>
    <property type="match status" value="1"/>
</dbReference>
<dbReference type="InterPro" id="IPR000719">
    <property type="entry name" value="Prot_kinase_dom"/>
</dbReference>
<reference evidence="3" key="1">
    <citation type="submission" date="2021-01" db="EMBL/GenBank/DDBJ databases">
        <authorList>
            <person name="Kaushik A."/>
        </authorList>
    </citation>
    <scope>NUCLEOTIDE SEQUENCE</scope>
    <source>
        <strain evidence="3">AG4-RS23</strain>
    </source>
</reference>
<dbReference type="PROSITE" id="PS50011">
    <property type="entry name" value="PROTEIN_KINASE_DOM"/>
    <property type="match status" value="1"/>
</dbReference>
<dbReference type="EMBL" id="CAJMWY010000335">
    <property type="protein sequence ID" value="CAE6428682.1"/>
    <property type="molecule type" value="Genomic_DNA"/>
</dbReference>
<dbReference type="InterPro" id="IPR011009">
    <property type="entry name" value="Kinase-like_dom_sf"/>
</dbReference>
<proteinExistence type="predicted"/>
<evidence type="ECO:0000313" key="4">
    <source>
        <dbReference type="Proteomes" id="UP000663861"/>
    </source>
</evidence>
<dbReference type="GO" id="GO:0005524">
    <property type="term" value="F:ATP binding"/>
    <property type="evidence" value="ECO:0007669"/>
    <property type="project" value="InterPro"/>
</dbReference>
<gene>
    <name evidence="3" type="ORF">RDB_LOCUS23292</name>
</gene>
<dbReference type="Proteomes" id="UP000663861">
    <property type="component" value="Unassembled WGS sequence"/>
</dbReference>
<accession>A0A8H2XQ62</accession>
<protein>
    <recommendedName>
        <fullName evidence="2">Protein kinase domain-containing protein</fullName>
    </recommendedName>
</protein>
<evidence type="ECO:0000259" key="2">
    <source>
        <dbReference type="PROSITE" id="PS50011"/>
    </source>
</evidence>
<dbReference type="Gene3D" id="1.10.510.10">
    <property type="entry name" value="Transferase(Phosphotransferase) domain 1"/>
    <property type="match status" value="1"/>
</dbReference>
<organism evidence="3 4">
    <name type="scientific">Rhizoctonia solani</name>
    <dbReference type="NCBI Taxonomy" id="456999"/>
    <lineage>
        <taxon>Eukaryota</taxon>
        <taxon>Fungi</taxon>
        <taxon>Dikarya</taxon>
        <taxon>Basidiomycota</taxon>
        <taxon>Agaricomycotina</taxon>
        <taxon>Agaricomycetes</taxon>
        <taxon>Cantharellales</taxon>
        <taxon>Ceratobasidiaceae</taxon>
        <taxon>Rhizoctonia</taxon>
    </lineage>
</organism>
<name>A0A8H2XQ62_9AGAM</name>
<evidence type="ECO:0000313" key="3">
    <source>
        <dbReference type="EMBL" id="CAE6428682.1"/>
    </source>
</evidence>
<comment type="caution">
    <text evidence="3">The sequence shown here is derived from an EMBL/GenBank/DDBJ whole genome shotgun (WGS) entry which is preliminary data.</text>
</comment>
<dbReference type="GO" id="GO:0004674">
    <property type="term" value="F:protein serine/threonine kinase activity"/>
    <property type="evidence" value="ECO:0007669"/>
    <property type="project" value="TreeGrafter"/>
</dbReference>
<feature type="compositionally biased region" description="Polar residues" evidence="1">
    <location>
        <begin position="165"/>
        <end position="179"/>
    </location>
</feature>
<sequence>MKREQANAFNTREDLYAERPNIVSGISDLPSDRVAVTERSVAPSPNVQTSVTSSSTLSYNVRPSLEMPSDFIQPRSSPNVVSDFQPRLSDGASAPSTRAPLGIAPMSMPTQWVINNIVRSSPEMPSDTVQHRSSPNVVGDFQPRLSDGASTPGTRAPLGIAPTSVPIQPSTPPVTNTLVNERGPDTTVTIRGTMASLPISDVIACLGDHGCLDLTDQVVASNSSEFPFATGGFGDVYYGSLRNGSRVSLKCIRLLVGSGDEGRKQLKRAARELYVWSKCQHPNVLELLGVAKFRDQIAMVSPWMEQGNLCWYISQNPHVERYGLCVQAAEGVAYLHGEGTVHGDIKGANILVSKDGYLKLTDFGNATLREYTLKFTSTTSTPSISMRWTAPEIVLGEVGISAEADVYALGMTLLEVVTGAVPYNGLGDIPVFGKIIHKIHPVRPEGDLPFNNTQADSAWSLMTSCWSYNAEERPKASAVRDQMKLIAQASF</sequence>
<feature type="domain" description="Protein kinase" evidence="2">
    <location>
        <begin position="222"/>
        <end position="486"/>
    </location>
</feature>
<dbReference type="PANTHER" id="PTHR44329:SF214">
    <property type="entry name" value="PROTEIN KINASE DOMAIN-CONTAINING PROTEIN"/>
    <property type="match status" value="1"/>
</dbReference>
<evidence type="ECO:0000256" key="1">
    <source>
        <dbReference type="SAM" id="MobiDB-lite"/>
    </source>
</evidence>
<dbReference type="InterPro" id="IPR051681">
    <property type="entry name" value="Ser/Thr_Kinases-Pseudokinases"/>
</dbReference>
<dbReference type="SUPFAM" id="SSF56112">
    <property type="entry name" value="Protein kinase-like (PK-like)"/>
    <property type="match status" value="1"/>
</dbReference>
<dbReference type="SMART" id="SM00220">
    <property type="entry name" value="S_TKc"/>
    <property type="match status" value="1"/>
</dbReference>